<evidence type="ECO:0000256" key="2">
    <source>
        <dbReference type="SAM" id="SignalP"/>
    </source>
</evidence>
<feature type="compositionally biased region" description="Polar residues" evidence="1">
    <location>
        <begin position="65"/>
        <end position="81"/>
    </location>
</feature>
<organism evidence="3 4">
    <name type="scientific">Pseudofrancisella aestuarii</name>
    <dbReference type="NCBI Taxonomy" id="2670347"/>
    <lineage>
        <taxon>Bacteria</taxon>
        <taxon>Pseudomonadati</taxon>
        <taxon>Pseudomonadota</taxon>
        <taxon>Gammaproteobacteria</taxon>
        <taxon>Thiotrichales</taxon>
        <taxon>Francisellaceae</taxon>
        <taxon>Pseudofrancisella</taxon>
    </lineage>
</organism>
<feature type="region of interest" description="Disordered" evidence="1">
    <location>
        <begin position="42"/>
        <end position="81"/>
    </location>
</feature>
<dbReference type="RefSeq" id="WP_119329701.1">
    <property type="nucleotide sequence ID" value="NZ_JBHSJH010000002.1"/>
</dbReference>
<gene>
    <name evidence="3" type="ORF">ACFPDQ_04430</name>
</gene>
<feature type="signal peptide" evidence="2">
    <location>
        <begin position="1"/>
        <end position="22"/>
    </location>
</feature>
<dbReference type="Proteomes" id="UP001595926">
    <property type="component" value="Unassembled WGS sequence"/>
</dbReference>
<dbReference type="EMBL" id="JBHSJH010000002">
    <property type="protein sequence ID" value="MFC4892290.1"/>
    <property type="molecule type" value="Genomic_DNA"/>
</dbReference>
<evidence type="ECO:0000313" key="4">
    <source>
        <dbReference type="Proteomes" id="UP001595926"/>
    </source>
</evidence>
<keyword evidence="2" id="KW-0732">Signal</keyword>
<reference evidence="4" key="1">
    <citation type="journal article" date="2019" name="Int. J. Syst. Evol. Microbiol.">
        <title>The Global Catalogue of Microorganisms (GCM) 10K type strain sequencing project: providing services to taxonomists for standard genome sequencing and annotation.</title>
        <authorList>
            <consortium name="The Broad Institute Genomics Platform"/>
            <consortium name="The Broad Institute Genome Sequencing Center for Infectious Disease"/>
            <person name="Wu L."/>
            <person name="Ma J."/>
        </authorList>
    </citation>
    <scope>NUCLEOTIDE SEQUENCE [LARGE SCALE GENOMIC DNA]</scope>
    <source>
        <strain evidence="4">CGMCC 1.13718</strain>
    </source>
</reference>
<protein>
    <submittedName>
        <fullName evidence="3">Uncharacterized protein</fullName>
    </submittedName>
</protein>
<name>A0ABV9TAY9_9GAMM</name>
<feature type="compositionally biased region" description="Basic and acidic residues" evidence="1">
    <location>
        <begin position="49"/>
        <end position="58"/>
    </location>
</feature>
<feature type="chain" id="PRO_5047382042" evidence="2">
    <location>
        <begin position="23"/>
        <end position="81"/>
    </location>
</feature>
<proteinExistence type="predicted"/>
<sequence length="81" mass="8997">MKNLKFLACTLIFALGFNNSFSMETTEQQIITNDQQISSEGQLELADDVSSKAKETAKNLDSADPTPQQSVKNNNFMHKIS</sequence>
<keyword evidence="4" id="KW-1185">Reference proteome</keyword>
<comment type="caution">
    <text evidence="3">The sequence shown here is derived from an EMBL/GenBank/DDBJ whole genome shotgun (WGS) entry which is preliminary data.</text>
</comment>
<evidence type="ECO:0000313" key="3">
    <source>
        <dbReference type="EMBL" id="MFC4892290.1"/>
    </source>
</evidence>
<accession>A0ABV9TAY9</accession>
<evidence type="ECO:0000256" key="1">
    <source>
        <dbReference type="SAM" id="MobiDB-lite"/>
    </source>
</evidence>